<dbReference type="EMBL" id="VDEP01000245">
    <property type="protein sequence ID" value="KAA1120340.1"/>
    <property type="molecule type" value="Genomic_DNA"/>
</dbReference>
<evidence type="ECO:0000313" key="2">
    <source>
        <dbReference type="Proteomes" id="UP000325313"/>
    </source>
</evidence>
<comment type="caution">
    <text evidence="1">The sequence shown here is derived from an EMBL/GenBank/DDBJ whole genome shotgun (WGS) entry which is preliminary data.</text>
</comment>
<gene>
    <name evidence="1" type="ORF">PGTUg99_015654</name>
</gene>
<sequence length="88" mass="10362">MINLMPYNAELRGLAGRLLSRIGDCCGTIKAKMIQDDPHRFWIKAMKYCRDEHDYESWALPSDQTRNQIQQRYIAKRNDPEHKKTHGS</sequence>
<accession>A0A5B0R4E6</accession>
<evidence type="ECO:0000313" key="1">
    <source>
        <dbReference type="EMBL" id="KAA1120340.1"/>
    </source>
</evidence>
<dbReference type="AlphaFoldDB" id="A0A5B0R4E6"/>
<organism evidence="1 2">
    <name type="scientific">Puccinia graminis f. sp. tritici</name>
    <dbReference type="NCBI Taxonomy" id="56615"/>
    <lineage>
        <taxon>Eukaryota</taxon>
        <taxon>Fungi</taxon>
        <taxon>Dikarya</taxon>
        <taxon>Basidiomycota</taxon>
        <taxon>Pucciniomycotina</taxon>
        <taxon>Pucciniomycetes</taxon>
        <taxon>Pucciniales</taxon>
        <taxon>Pucciniaceae</taxon>
        <taxon>Puccinia</taxon>
    </lineage>
</organism>
<name>A0A5B0R4E6_PUCGR</name>
<dbReference type="Proteomes" id="UP000325313">
    <property type="component" value="Unassembled WGS sequence"/>
</dbReference>
<protein>
    <submittedName>
        <fullName evidence="1">Uncharacterized protein</fullName>
    </submittedName>
</protein>
<proteinExistence type="predicted"/>
<reference evidence="1 2" key="1">
    <citation type="submission" date="2019-05" db="EMBL/GenBank/DDBJ databases">
        <title>Emergence of the Ug99 lineage of the wheat stem rust pathogen through somatic hybridization.</title>
        <authorList>
            <person name="Li F."/>
            <person name="Upadhyaya N.M."/>
            <person name="Sperschneider J."/>
            <person name="Matny O."/>
            <person name="Nguyen-Phuc H."/>
            <person name="Mago R."/>
            <person name="Raley C."/>
            <person name="Miller M.E."/>
            <person name="Silverstein K.A.T."/>
            <person name="Henningsen E."/>
            <person name="Hirsch C.D."/>
            <person name="Visser B."/>
            <person name="Pretorius Z.A."/>
            <person name="Steffenson B.J."/>
            <person name="Schwessinger B."/>
            <person name="Dodds P.N."/>
            <person name="Figueroa M."/>
        </authorList>
    </citation>
    <scope>NUCLEOTIDE SEQUENCE [LARGE SCALE GENOMIC DNA]</scope>
    <source>
        <strain evidence="1 2">Ug99</strain>
    </source>
</reference>